<name>A0A803NXG6_CANSA</name>
<feature type="compositionally biased region" description="Acidic residues" evidence="1">
    <location>
        <begin position="64"/>
        <end position="73"/>
    </location>
</feature>
<dbReference type="Gramene" id="evm.model.02.2392">
    <property type="protein sequence ID" value="cds.evm.model.02.2392"/>
    <property type="gene ID" value="evm.TU.02.2392"/>
</dbReference>
<keyword evidence="3" id="KW-1185">Reference proteome</keyword>
<feature type="region of interest" description="Disordered" evidence="1">
    <location>
        <begin position="1"/>
        <end position="22"/>
    </location>
</feature>
<feature type="compositionally biased region" description="Basic and acidic residues" evidence="1">
    <location>
        <begin position="1"/>
        <end position="16"/>
    </location>
</feature>
<evidence type="ECO:0000313" key="3">
    <source>
        <dbReference type="Proteomes" id="UP000596661"/>
    </source>
</evidence>
<dbReference type="PANTHER" id="PTHR35741:SF1">
    <property type="entry name" value="FACTOR CWC22-LIKE PROTEIN, PUTATIVE (DUF3245)-RELATED"/>
    <property type="match status" value="1"/>
</dbReference>
<dbReference type="EnsemblPlants" id="evm.model.02.2392">
    <property type="protein sequence ID" value="cds.evm.model.02.2392"/>
    <property type="gene ID" value="evm.TU.02.2392"/>
</dbReference>
<dbReference type="OMA" id="HKCEDND"/>
<organism evidence="2 3">
    <name type="scientific">Cannabis sativa</name>
    <name type="common">Hemp</name>
    <name type="synonym">Marijuana</name>
    <dbReference type="NCBI Taxonomy" id="3483"/>
    <lineage>
        <taxon>Eukaryota</taxon>
        <taxon>Viridiplantae</taxon>
        <taxon>Streptophyta</taxon>
        <taxon>Embryophyta</taxon>
        <taxon>Tracheophyta</taxon>
        <taxon>Spermatophyta</taxon>
        <taxon>Magnoliopsida</taxon>
        <taxon>eudicotyledons</taxon>
        <taxon>Gunneridae</taxon>
        <taxon>Pentapetalae</taxon>
        <taxon>rosids</taxon>
        <taxon>fabids</taxon>
        <taxon>Rosales</taxon>
        <taxon>Cannabaceae</taxon>
        <taxon>Cannabis</taxon>
    </lineage>
</organism>
<feature type="compositionally biased region" description="Basic and acidic residues" evidence="1">
    <location>
        <begin position="49"/>
        <end position="63"/>
    </location>
</feature>
<dbReference type="PANTHER" id="PTHR35741">
    <property type="entry name" value="FACTOR CWC22-LIKE PROTEIN, PUTATIVE (DUF3245)-RELATED"/>
    <property type="match status" value="1"/>
</dbReference>
<protein>
    <submittedName>
        <fullName evidence="2">Uncharacterized protein</fullName>
    </submittedName>
</protein>
<reference evidence="2" key="1">
    <citation type="submission" date="2018-11" db="EMBL/GenBank/DDBJ databases">
        <authorList>
            <person name="Grassa J C."/>
        </authorList>
    </citation>
    <scope>NUCLEOTIDE SEQUENCE [LARGE SCALE GENOMIC DNA]</scope>
</reference>
<proteinExistence type="predicted"/>
<dbReference type="AlphaFoldDB" id="A0A803NXG6"/>
<reference evidence="2" key="2">
    <citation type="submission" date="2021-03" db="UniProtKB">
        <authorList>
            <consortium name="EnsemblPlants"/>
        </authorList>
    </citation>
    <scope>IDENTIFICATION</scope>
</reference>
<evidence type="ECO:0000313" key="2">
    <source>
        <dbReference type="EnsemblPlants" id="cds.evm.model.02.2392"/>
    </source>
</evidence>
<dbReference type="EMBL" id="UZAU01000235">
    <property type="status" value="NOT_ANNOTATED_CDS"/>
    <property type="molecule type" value="Genomic_DNA"/>
</dbReference>
<sequence length="101" mass="11482">MTKAVDDEQNEVEGRHPRLGLGAKFSRQFNVGPLSDPIERKLFAKLDTRSKRTEESNLATKDELNDDSDDSEDTESRSQVFNKKRAATPMMPSVQTKKKKK</sequence>
<accession>A0A803NXG6</accession>
<feature type="region of interest" description="Disordered" evidence="1">
    <location>
        <begin position="49"/>
        <end position="101"/>
    </location>
</feature>
<dbReference type="Proteomes" id="UP000596661">
    <property type="component" value="Chromosome 2"/>
</dbReference>
<evidence type="ECO:0000256" key="1">
    <source>
        <dbReference type="SAM" id="MobiDB-lite"/>
    </source>
</evidence>